<proteinExistence type="predicted"/>
<dbReference type="PANTHER" id="PTHR12126:SF11">
    <property type="entry name" value="NADH DEHYDROGENASE [UBIQUINONE] 1 ALPHA SUBCOMPLEX SUBUNIT 9, MITOCHONDRIAL"/>
    <property type="match status" value="1"/>
</dbReference>
<dbReference type="Gene3D" id="3.40.50.720">
    <property type="entry name" value="NAD(P)-binding Rossmann-like Domain"/>
    <property type="match status" value="1"/>
</dbReference>
<protein>
    <submittedName>
        <fullName evidence="2">NmrA family protein</fullName>
    </submittedName>
</protein>
<evidence type="ECO:0000259" key="1">
    <source>
        <dbReference type="Pfam" id="PF13460"/>
    </source>
</evidence>
<keyword evidence="3" id="KW-1185">Reference proteome</keyword>
<gene>
    <name evidence="2" type="ORF">SporoS204_06980</name>
</gene>
<reference evidence="2 3" key="1">
    <citation type="submission" date="2016-04" db="EMBL/GenBank/DDBJ databases">
        <title>Comparative Genomics and Epigenetics of Sporosarcina ureae.</title>
        <authorList>
            <person name="Oliver A.S."/>
            <person name="Cooper K.K."/>
        </authorList>
    </citation>
    <scope>NUCLEOTIDE SEQUENCE [LARGE SCALE GENOMIC DNA]</scope>
    <source>
        <strain evidence="2 3">S204</strain>
    </source>
</reference>
<dbReference type="SUPFAM" id="SSF51735">
    <property type="entry name" value="NAD(P)-binding Rossmann-fold domains"/>
    <property type="match status" value="1"/>
</dbReference>
<organism evidence="2 3">
    <name type="scientific">Sporosarcina ureae</name>
    <dbReference type="NCBI Taxonomy" id="1571"/>
    <lineage>
        <taxon>Bacteria</taxon>
        <taxon>Bacillati</taxon>
        <taxon>Bacillota</taxon>
        <taxon>Bacilli</taxon>
        <taxon>Bacillales</taxon>
        <taxon>Caryophanaceae</taxon>
        <taxon>Sporosarcina</taxon>
    </lineage>
</organism>
<dbReference type="InterPro" id="IPR051207">
    <property type="entry name" value="ComplexI_NDUFA9_subunit"/>
</dbReference>
<dbReference type="Proteomes" id="UP000192486">
    <property type="component" value="Chromosome"/>
</dbReference>
<dbReference type="RefSeq" id="WP_029054222.1">
    <property type="nucleotide sequence ID" value="NZ_CP015108.1"/>
</dbReference>
<evidence type="ECO:0000313" key="2">
    <source>
        <dbReference type="EMBL" id="ARF13910.1"/>
    </source>
</evidence>
<sequence>MGEGKLVVAVAGASGYISNNLLKKLKGKAKVIGLSRNGDRRENTKDVEWRSCDLFSMKDAEKSLAGADIAVYLVHSMLKSAKLSQGTFEDMDVILADNFAQAAKKQGIKQIVYLGGISPDEDEKDLSRHLKSRLEVERILRSYNVPVTALRAGLIVGPKGSSFPILSKLVRRLPVMILPKWTRSNTQPVALDDVIKSLSSLILDFEPAQRSMDIGGPEVMTYKSMMVKTAEVAGTRSKMLDVPFFSLSLSRLWLRLVTQTPKEIVYPLVESLKHPMVVHSERYMEGISDGEIPFIQAAREALEAELKEKEVSKKKPTMGPLKQDVRSVQRIELPYNWTADETARYYVKWLSTLLNPWVKTDVDDQLNCRIGFLGNRTLLELSYSADRSTKDRSLYYITGGLLMDPDSNERGRMEFRKIPGSNEVIIAIHDYLPSIPWFVYYVTQANMHTFVMSCFRQHMYKLSAIERGRLGIVVSNVR</sequence>
<evidence type="ECO:0000313" key="3">
    <source>
        <dbReference type="Proteomes" id="UP000192486"/>
    </source>
</evidence>
<feature type="domain" description="NAD(P)-binding" evidence="1">
    <location>
        <begin position="12"/>
        <end position="155"/>
    </location>
</feature>
<dbReference type="EMBL" id="CP015108">
    <property type="protein sequence ID" value="ARF13910.1"/>
    <property type="molecule type" value="Genomic_DNA"/>
</dbReference>
<dbReference type="Pfam" id="PF13460">
    <property type="entry name" value="NAD_binding_10"/>
    <property type="match status" value="1"/>
</dbReference>
<name>A0ABN4YV45_SPOUR</name>
<dbReference type="InterPro" id="IPR036291">
    <property type="entry name" value="NAD(P)-bd_dom_sf"/>
</dbReference>
<dbReference type="InterPro" id="IPR016040">
    <property type="entry name" value="NAD(P)-bd_dom"/>
</dbReference>
<accession>A0ABN4YV45</accession>
<dbReference type="PANTHER" id="PTHR12126">
    <property type="entry name" value="NADH-UBIQUINONE OXIDOREDUCTASE 39 KDA SUBUNIT-RELATED"/>
    <property type="match status" value="1"/>
</dbReference>